<dbReference type="AlphaFoldDB" id="A0A0B6TI11"/>
<feature type="active site" description="Nucleophile" evidence="13">
    <location>
        <position position="340"/>
    </location>
</feature>
<evidence type="ECO:0000256" key="11">
    <source>
        <dbReference type="ARBA" id="ARBA00023316"/>
    </source>
</evidence>
<dbReference type="Proteomes" id="UP000031928">
    <property type="component" value="Chromosome"/>
</dbReference>
<evidence type="ECO:0000313" key="16">
    <source>
        <dbReference type="EMBL" id="AJK69602.1"/>
    </source>
</evidence>
<dbReference type="PANTHER" id="PTHR30582:SF2">
    <property type="entry name" value="L,D-TRANSPEPTIDASE YCIB-RELATED"/>
    <property type="match status" value="1"/>
</dbReference>
<comment type="pathway">
    <text evidence="12">Glycan biosynthesis.</text>
</comment>
<dbReference type="GO" id="GO:0018104">
    <property type="term" value="P:peptidoglycan-protein cross-linking"/>
    <property type="evidence" value="ECO:0007669"/>
    <property type="project" value="TreeGrafter"/>
</dbReference>
<feature type="domain" description="L,D-TPase catalytic" evidence="15">
    <location>
        <begin position="240"/>
        <end position="364"/>
    </location>
</feature>
<feature type="active site" description="Proton donor/acceptor" evidence="13">
    <location>
        <position position="322"/>
    </location>
</feature>
<dbReference type="STRING" id="1224162.B840_10085"/>
<evidence type="ECO:0000256" key="10">
    <source>
        <dbReference type="ARBA" id="ARBA00023315"/>
    </source>
</evidence>
<keyword evidence="17" id="KW-1185">Reference proteome</keyword>
<comment type="pathway">
    <text evidence="1 13">Cell wall biogenesis; peptidoglycan biosynthesis.</text>
</comment>
<keyword evidence="3 16" id="KW-0808">Transferase</keyword>
<dbReference type="GO" id="GO:0071972">
    <property type="term" value="F:peptidoglycan L,D-transpeptidase activity"/>
    <property type="evidence" value="ECO:0007669"/>
    <property type="project" value="TreeGrafter"/>
</dbReference>
<evidence type="ECO:0000256" key="5">
    <source>
        <dbReference type="ARBA" id="ARBA00022960"/>
    </source>
</evidence>
<dbReference type="PANTHER" id="PTHR30582">
    <property type="entry name" value="L,D-TRANSPEPTIDASE"/>
    <property type="match status" value="1"/>
</dbReference>
<feature type="signal peptide" evidence="14">
    <location>
        <begin position="1"/>
        <end position="25"/>
    </location>
</feature>
<evidence type="ECO:0000256" key="8">
    <source>
        <dbReference type="ARBA" id="ARBA00023139"/>
    </source>
</evidence>
<keyword evidence="5 13" id="KW-0133">Cell shape</keyword>
<dbReference type="CDD" id="cd16913">
    <property type="entry name" value="YkuD_like"/>
    <property type="match status" value="1"/>
</dbReference>
<dbReference type="Gene3D" id="2.60.40.3710">
    <property type="match status" value="1"/>
</dbReference>
<dbReference type="GO" id="GO:0008360">
    <property type="term" value="P:regulation of cell shape"/>
    <property type="evidence" value="ECO:0007669"/>
    <property type="project" value="UniProtKB-UniRule"/>
</dbReference>
<dbReference type="InterPro" id="IPR050979">
    <property type="entry name" value="LD-transpeptidase"/>
</dbReference>
<sequence>MKVGIPLAGRSRTVFVAFVAAVLTAGTLTGCTIGQEPVSEAQSPVVESEPAPPLVSVVDGAKGVDPSEPVTVTSAEGLKKVTMTNQDGKVVDSELSADGREWSTAEDLGYHRTYTIKAEDRAGRTTATTFSTVSPASTAGVSLAPLDGATVGVAQTVTLRFGAAVKDRQAAQDAITITTSPEVEGAFYWLNNSELRWRPKEYWTPGTQVDVRADIYGANLGGGVYGSQDNRMSFTIGEDVRTVVDDATKSMTVYRNGEVLRTIPVSLGTEKWATPNGTYIIGDERESMVMDSTTFGLGYDQGGYRTEVEYATQMSWSGIYVHAAPWSVGDQGSRNVSHGCINVTTEAAAWFQDVVKRGDPVEVRNTVGGVLSGYDGLGDWNIPWKTWRAGNADGTSSW</sequence>
<feature type="chain" id="PRO_5039364092" evidence="14">
    <location>
        <begin position="26"/>
        <end position="398"/>
    </location>
</feature>
<dbReference type="EMBL" id="CP007790">
    <property type="protein sequence ID" value="AJK69602.1"/>
    <property type="molecule type" value="Genomic_DNA"/>
</dbReference>
<dbReference type="GO" id="GO:0005576">
    <property type="term" value="C:extracellular region"/>
    <property type="evidence" value="ECO:0007669"/>
    <property type="project" value="TreeGrafter"/>
</dbReference>
<dbReference type="Gene3D" id="2.40.440.10">
    <property type="entry name" value="L,D-transpeptidase catalytic domain-like"/>
    <property type="match status" value="1"/>
</dbReference>
<evidence type="ECO:0000256" key="2">
    <source>
        <dbReference type="ARBA" id="ARBA00022475"/>
    </source>
</evidence>
<name>A0A0B6TI11_9CORY</name>
<evidence type="ECO:0000313" key="17">
    <source>
        <dbReference type="Proteomes" id="UP000031928"/>
    </source>
</evidence>
<keyword evidence="2" id="KW-1003">Cell membrane</keyword>
<dbReference type="OrthoDB" id="5242354at2"/>
<evidence type="ECO:0000259" key="15">
    <source>
        <dbReference type="PROSITE" id="PS52029"/>
    </source>
</evidence>
<dbReference type="InterPro" id="IPR005490">
    <property type="entry name" value="LD_TPept_cat_dom"/>
</dbReference>
<keyword evidence="10" id="KW-0012">Acyltransferase</keyword>
<dbReference type="Pfam" id="PF03734">
    <property type="entry name" value="YkuD"/>
    <property type="match status" value="1"/>
</dbReference>
<dbReference type="InterPro" id="IPR041280">
    <property type="entry name" value="Big_10"/>
</dbReference>
<keyword evidence="9" id="KW-0449">Lipoprotein</keyword>
<organism evidence="16 17">
    <name type="scientific">Corynebacterium marinum DSM 44953</name>
    <dbReference type="NCBI Taxonomy" id="1224162"/>
    <lineage>
        <taxon>Bacteria</taxon>
        <taxon>Bacillati</taxon>
        <taxon>Actinomycetota</taxon>
        <taxon>Actinomycetes</taxon>
        <taxon>Mycobacteriales</taxon>
        <taxon>Corynebacteriaceae</taxon>
        <taxon>Corynebacterium</taxon>
    </lineage>
</organism>
<gene>
    <name evidence="16" type="primary">lppS</name>
    <name evidence="16" type="ORF">B840_10085</name>
</gene>
<proteinExistence type="predicted"/>
<evidence type="ECO:0000256" key="3">
    <source>
        <dbReference type="ARBA" id="ARBA00022679"/>
    </source>
</evidence>
<dbReference type="GO" id="GO:0016746">
    <property type="term" value="F:acyltransferase activity"/>
    <property type="evidence" value="ECO:0007669"/>
    <property type="project" value="UniProtKB-KW"/>
</dbReference>
<dbReference type="InterPro" id="IPR038063">
    <property type="entry name" value="Transpep_catalytic_dom"/>
</dbReference>
<protein>
    <submittedName>
        <fullName evidence="16">Putative L,D-transpeptidase LppS</fullName>
        <ecNumber evidence="16">2.-.-.-</ecNumber>
    </submittedName>
</protein>
<dbReference type="KEGG" id="cmq:B840_10085"/>
<evidence type="ECO:0000256" key="14">
    <source>
        <dbReference type="SAM" id="SignalP"/>
    </source>
</evidence>
<evidence type="ECO:0000256" key="7">
    <source>
        <dbReference type="ARBA" id="ARBA00023136"/>
    </source>
</evidence>
<keyword evidence="11 13" id="KW-0961">Cell wall biogenesis/degradation</keyword>
<evidence type="ECO:0000256" key="6">
    <source>
        <dbReference type="ARBA" id="ARBA00022984"/>
    </source>
</evidence>
<keyword evidence="8" id="KW-0564">Palmitate</keyword>
<dbReference type="EC" id="2.-.-.-" evidence="16"/>
<dbReference type="Gene3D" id="2.60.40.3780">
    <property type="match status" value="1"/>
</dbReference>
<dbReference type="UniPathway" id="UPA00219"/>
<dbReference type="HOGENOM" id="CLU_039404_3_0_11"/>
<keyword evidence="7" id="KW-0472">Membrane</keyword>
<dbReference type="Pfam" id="PF17964">
    <property type="entry name" value="Big_10"/>
    <property type="match status" value="1"/>
</dbReference>
<keyword evidence="6 13" id="KW-0573">Peptidoglycan synthesis</keyword>
<accession>A0A0B6TI11</accession>
<evidence type="ECO:0000256" key="12">
    <source>
        <dbReference type="ARBA" id="ARBA00060592"/>
    </source>
</evidence>
<evidence type="ECO:0000256" key="1">
    <source>
        <dbReference type="ARBA" id="ARBA00004752"/>
    </source>
</evidence>
<dbReference type="GO" id="GO:0071555">
    <property type="term" value="P:cell wall organization"/>
    <property type="evidence" value="ECO:0007669"/>
    <property type="project" value="UniProtKB-UniRule"/>
</dbReference>
<dbReference type="SUPFAM" id="SSF141523">
    <property type="entry name" value="L,D-transpeptidase catalytic domain-like"/>
    <property type="match status" value="1"/>
</dbReference>
<keyword evidence="4 14" id="KW-0732">Signal</keyword>
<dbReference type="PROSITE" id="PS52029">
    <property type="entry name" value="LD_TPASE"/>
    <property type="match status" value="1"/>
</dbReference>
<dbReference type="CDD" id="cd13432">
    <property type="entry name" value="LDT_IgD_like_2"/>
    <property type="match status" value="1"/>
</dbReference>
<evidence type="ECO:0000256" key="4">
    <source>
        <dbReference type="ARBA" id="ARBA00022729"/>
    </source>
</evidence>
<dbReference type="PROSITE" id="PS51257">
    <property type="entry name" value="PROKAR_LIPOPROTEIN"/>
    <property type="match status" value="1"/>
</dbReference>
<reference evidence="16 17" key="1">
    <citation type="submission" date="2014-05" db="EMBL/GenBank/DDBJ databases">
        <title>Complete genome sequence of Corynebacterium marinum DSM 44953.</title>
        <authorList>
            <person name="Schaffert L."/>
            <person name="Albersmeier A."/>
            <person name="Kalinowski J."/>
            <person name="Ruckert C."/>
        </authorList>
    </citation>
    <scope>NUCLEOTIDE SEQUENCE [LARGE SCALE GENOMIC DNA]</scope>
    <source>
        <strain evidence="16 17">DSM 44953</strain>
    </source>
</reference>
<evidence type="ECO:0000256" key="9">
    <source>
        <dbReference type="ARBA" id="ARBA00023288"/>
    </source>
</evidence>
<evidence type="ECO:0000256" key="13">
    <source>
        <dbReference type="PROSITE-ProRule" id="PRU01373"/>
    </source>
</evidence>
<dbReference type="FunFam" id="2.40.440.10:FF:000005">
    <property type="entry name" value="L,D-transpeptidase 2"/>
    <property type="match status" value="1"/>
</dbReference>